<proteinExistence type="predicted"/>
<feature type="region of interest" description="Disordered" evidence="1">
    <location>
        <begin position="1"/>
        <end position="245"/>
    </location>
</feature>
<dbReference type="PANTHER" id="PTHR38937">
    <property type="entry name" value="MEMBRANE PROTEIN OF ER BODY-LIKE PROTEIN"/>
    <property type="match status" value="1"/>
</dbReference>
<feature type="region of interest" description="Disordered" evidence="1">
    <location>
        <begin position="304"/>
        <end position="323"/>
    </location>
</feature>
<name>A0ABP1A8U9_9BRYO</name>
<feature type="region of interest" description="Disordered" evidence="1">
    <location>
        <begin position="449"/>
        <end position="475"/>
    </location>
</feature>
<evidence type="ECO:0000313" key="3">
    <source>
        <dbReference type="EMBL" id="CAK9858926.1"/>
    </source>
</evidence>
<keyword evidence="2" id="KW-0472">Membrane</keyword>
<dbReference type="InterPro" id="IPR052843">
    <property type="entry name" value="ER_body_metal_sequester"/>
</dbReference>
<organism evidence="3 4">
    <name type="scientific">Sphagnum jensenii</name>
    <dbReference type="NCBI Taxonomy" id="128206"/>
    <lineage>
        <taxon>Eukaryota</taxon>
        <taxon>Viridiplantae</taxon>
        <taxon>Streptophyta</taxon>
        <taxon>Embryophyta</taxon>
        <taxon>Bryophyta</taxon>
        <taxon>Sphagnophytina</taxon>
        <taxon>Sphagnopsida</taxon>
        <taxon>Sphagnales</taxon>
        <taxon>Sphagnaceae</taxon>
        <taxon>Sphagnum</taxon>
    </lineage>
</organism>
<feature type="region of interest" description="Disordered" evidence="1">
    <location>
        <begin position="353"/>
        <end position="392"/>
    </location>
</feature>
<accession>A0ABP1A8U9</accession>
<feature type="compositionally biased region" description="Basic and acidic residues" evidence="1">
    <location>
        <begin position="452"/>
        <end position="463"/>
    </location>
</feature>
<feature type="transmembrane region" description="Helical" evidence="2">
    <location>
        <begin position="622"/>
        <end position="643"/>
    </location>
</feature>
<feature type="compositionally biased region" description="Polar residues" evidence="1">
    <location>
        <begin position="233"/>
        <end position="244"/>
    </location>
</feature>
<feature type="compositionally biased region" description="Basic and acidic residues" evidence="1">
    <location>
        <begin position="112"/>
        <end position="131"/>
    </location>
</feature>
<gene>
    <name evidence="3" type="ORF">CSSPJE1EN2_LOCUS1921</name>
</gene>
<sequence length="686" mass="74807">MQQKEEQQQLSTNLQHPQEESDIQQPKNKRALTTTRGPQMTKCNTANGDAQDVVETISPVEKAVSSADKSSSSRSSSYEEVEEEDDKANRESCGLSGEVLDTTNESVEMEEEHIIDHANSNGRDHVVDDVCSKSSEIAQISPKVEENGESGGSSTTSSSSGNGTAEATAAETIDQTEVATKCRNGDSDIGAKEGIGVAPETNGFEEENTSSTSSNSKKKAPYFENHHNDNNDKSMASSSLNSAEGESEVQRVLRLQTTHDLLCPDCGTCITKRVILRKRKRTSPSVVSVEKWVLLNVEEIQSQDTPLKLHTSPPTSPPADDHHHGYHVYEEDWGCLACFTLFFRRETRYHFPPKKHHLPHQSQAHPPAPTYHPKDQSQQQPEEITEEGVVGVDPEVSRHPAETLEQATPKATKDQLNKSSSSSWFVFCQLFSRRLKRVFFPISAGSTLSSEDGLREGLLKENPDTANTDSPTTDISASIPEVYETTSVTTTVIQVHDAPPMPEAVTAATVSKVQEYLKSVVYGGLDVSLISLGVVASAAGGDAKTRTVLAMGLANLIFGSISFFHKVIELHKESPRQFTETVGQSFLLNGCLAFLSFLVFGSLPTLTFGFSFRQSNNHDYKMLATVVVSVISVMLLGCAKVFAKVTQRSYFATLSALIMTGVVAAVAGFYTGEYFSKLLAQFGFDT</sequence>
<feature type="transmembrane region" description="Helical" evidence="2">
    <location>
        <begin position="547"/>
        <end position="565"/>
    </location>
</feature>
<dbReference type="Proteomes" id="UP001497522">
    <property type="component" value="Chromosome 1"/>
</dbReference>
<feature type="compositionally biased region" description="Polar residues" evidence="1">
    <location>
        <begin position="464"/>
        <end position="475"/>
    </location>
</feature>
<evidence type="ECO:0000256" key="1">
    <source>
        <dbReference type="SAM" id="MobiDB-lite"/>
    </source>
</evidence>
<keyword evidence="2" id="KW-0812">Transmembrane</keyword>
<protein>
    <submittedName>
        <fullName evidence="3">Uncharacterized protein</fullName>
    </submittedName>
</protein>
<evidence type="ECO:0000313" key="4">
    <source>
        <dbReference type="Proteomes" id="UP001497522"/>
    </source>
</evidence>
<evidence type="ECO:0000256" key="2">
    <source>
        <dbReference type="SAM" id="Phobius"/>
    </source>
</evidence>
<feature type="transmembrane region" description="Helical" evidence="2">
    <location>
        <begin position="650"/>
        <end position="670"/>
    </location>
</feature>
<feature type="transmembrane region" description="Helical" evidence="2">
    <location>
        <begin position="586"/>
        <end position="610"/>
    </location>
</feature>
<dbReference type="EMBL" id="OZ023702">
    <property type="protein sequence ID" value="CAK9858926.1"/>
    <property type="molecule type" value="Genomic_DNA"/>
</dbReference>
<dbReference type="PANTHER" id="PTHR38937:SF2">
    <property type="entry name" value="MEMBRANE PROTEIN OF ER BODY-LIKE PROTEIN ISOFORM X1"/>
    <property type="match status" value="1"/>
</dbReference>
<keyword evidence="4" id="KW-1185">Reference proteome</keyword>
<feature type="compositionally biased region" description="Polar residues" evidence="1">
    <location>
        <begin position="23"/>
        <end position="48"/>
    </location>
</feature>
<keyword evidence="2" id="KW-1133">Transmembrane helix</keyword>
<feature type="compositionally biased region" description="Low complexity" evidence="1">
    <location>
        <begin position="152"/>
        <end position="172"/>
    </location>
</feature>
<feature type="compositionally biased region" description="Low complexity" evidence="1">
    <location>
        <begin position="60"/>
        <end position="78"/>
    </location>
</feature>
<reference evidence="3 4" key="1">
    <citation type="submission" date="2024-03" db="EMBL/GenBank/DDBJ databases">
        <authorList>
            <consortium name="ELIXIR-Norway"/>
            <consortium name="Elixir Norway"/>
        </authorList>
    </citation>
    <scope>NUCLEOTIDE SEQUENCE [LARGE SCALE GENOMIC DNA]</scope>
</reference>